<gene>
    <name evidence="2" type="ORF">B1A_01914</name>
</gene>
<feature type="non-terminal residue" evidence="2">
    <location>
        <position position="36"/>
    </location>
</feature>
<dbReference type="GO" id="GO:0003700">
    <property type="term" value="F:DNA-binding transcription factor activity"/>
    <property type="evidence" value="ECO:0007669"/>
    <property type="project" value="InterPro"/>
</dbReference>
<sequence length="36" mass="4054">MRAYQDMVFSTAVRLTGSPAQAEDISQDVFLKAYEN</sequence>
<dbReference type="InterPro" id="IPR013325">
    <property type="entry name" value="RNA_pol_sigma_r2"/>
</dbReference>
<proteinExistence type="predicted"/>
<evidence type="ECO:0000259" key="1">
    <source>
        <dbReference type="Pfam" id="PF04542"/>
    </source>
</evidence>
<dbReference type="SUPFAM" id="SSF88946">
    <property type="entry name" value="Sigma2 domain of RNA polymerase sigma factors"/>
    <property type="match status" value="1"/>
</dbReference>
<accession>T1CCL0</accession>
<protein>
    <submittedName>
        <fullName evidence="2">Secreted protein containing RNA polymerase sigma-70 region 2 domain protein</fullName>
    </submittedName>
</protein>
<name>T1CCL0_9ZZZZ</name>
<evidence type="ECO:0000313" key="2">
    <source>
        <dbReference type="EMBL" id="EQD79098.1"/>
    </source>
</evidence>
<dbReference type="Pfam" id="PF04542">
    <property type="entry name" value="Sigma70_r2"/>
    <property type="match status" value="1"/>
</dbReference>
<dbReference type="EMBL" id="AUZX01001438">
    <property type="protein sequence ID" value="EQD79098.1"/>
    <property type="molecule type" value="Genomic_DNA"/>
</dbReference>
<dbReference type="GO" id="GO:0006352">
    <property type="term" value="P:DNA-templated transcription initiation"/>
    <property type="evidence" value="ECO:0007669"/>
    <property type="project" value="InterPro"/>
</dbReference>
<dbReference type="Gene3D" id="1.10.1740.10">
    <property type="match status" value="1"/>
</dbReference>
<comment type="caution">
    <text evidence="2">The sequence shown here is derived from an EMBL/GenBank/DDBJ whole genome shotgun (WGS) entry which is preliminary data.</text>
</comment>
<organism evidence="2">
    <name type="scientific">mine drainage metagenome</name>
    <dbReference type="NCBI Taxonomy" id="410659"/>
    <lineage>
        <taxon>unclassified sequences</taxon>
        <taxon>metagenomes</taxon>
        <taxon>ecological metagenomes</taxon>
    </lineage>
</organism>
<reference evidence="2" key="2">
    <citation type="journal article" date="2014" name="ISME J.">
        <title>Microbial stratification in low pH oxic and suboxic macroscopic growths along an acid mine drainage.</title>
        <authorList>
            <person name="Mendez-Garcia C."/>
            <person name="Mesa V."/>
            <person name="Sprenger R.R."/>
            <person name="Richter M."/>
            <person name="Diez M.S."/>
            <person name="Solano J."/>
            <person name="Bargiela R."/>
            <person name="Golyshina O.V."/>
            <person name="Manteca A."/>
            <person name="Ramos J.L."/>
            <person name="Gallego J.R."/>
            <person name="Llorente I."/>
            <person name="Martins Dos Santos V.A."/>
            <person name="Jensen O.N."/>
            <person name="Pelaez A.I."/>
            <person name="Sanchez J."/>
            <person name="Ferrer M."/>
        </authorList>
    </citation>
    <scope>NUCLEOTIDE SEQUENCE</scope>
</reference>
<dbReference type="AlphaFoldDB" id="T1CCL0"/>
<reference evidence="2" key="1">
    <citation type="submission" date="2013-08" db="EMBL/GenBank/DDBJ databases">
        <authorList>
            <person name="Mendez C."/>
            <person name="Richter M."/>
            <person name="Ferrer M."/>
            <person name="Sanchez J."/>
        </authorList>
    </citation>
    <scope>NUCLEOTIDE SEQUENCE</scope>
</reference>
<feature type="domain" description="RNA polymerase sigma-70 region 2" evidence="1">
    <location>
        <begin position="2"/>
        <end position="35"/>
    </location>
</feature>
<dbReference type="InterPro" id="IPR007627">
    <property type="entry name" value="RNA_pol_sigma70_r2"/>
</dbReference>